<evidence type="ECO:0000256" key="5">
    <source>
        <dbReference type="ARBA" id="ARBA00023295"/>
    </source>
</evidence>
<dbReference type="PIRSF" id="PIRSF006336">
    <property type="entry name" value="B-gal"/>
    <property type="match status" value="1"/>
</dbReference>
<feature type="active site" description="Proton donor" evidence="6">
    <location>
        <position position="199"/>
    </location>
</feature>
<dbReference type="Pfam" id="PF21467">
    <property type="entry name" value="BetaGal_gal-bd"/>
    <property type="match status" value="1"/>
</dbReference>
<dbReference type="InterPro" id="IPR019801">
    <property type="entry name" value="Glyco_hydro_35_CS"/>
</dbReference>
<dbReference type="SUPFAM" id="SSF49785">
    <property type="entry name" value="Galactose-binding domain-like"/>
    <property type="match status" value="1"/>
</dbReference>
<accession>A0AA85C2L0</accession>
<evidence type="ECO:0000256" key="4">
    <source>
        <dbReference type="ARBA" id="ARBA00023180"/>
    </source>
</evidence>
<evidence type="ECO:0000256" key="1">
    <source>
        <dbReference type="ARBA" id="ARBA00009809"/>
    </source>
</evidence>
<evidence type="ECO:0000259" key="10">
    <source>
        <dbReference type="Pfam" id="PF21317"/>
    </source>
</evidence>
<dbReference type="PANTHER" id="PTHR23421">
    <property type="entry name" value="BETA-GALACTOSIDASE RELATED"/>
    <property type="match status" value="1"/>
</dbReference>
<dbReference type="Pfam" id="PF01301">
    <property type="entry name" value="Glyco_hydro_35"/>
    <property type="match status" value="1"/>
</dbReference>
<evidence type="ECO:0000256" key="2">
    <source>
        <dbReference type="ARBA" id="ARBA00022729"/>
    </source>
</evidence>
<dbReference type="FunFam" id="3.20.20.80:FF:000017">
    <property type="entry name" value="Beta-galactosidase"/>
    <property type="match status" value="1"/>
</dbReference>
<evidence type="ECO:0000259" key="9">
    <source>
        <dbReference type="Pfam" id="PF01301"/>
    </source>
</evidence>
<dbReference type="Gene3D" id="2.60.120.260">
    <property type="entry name" value="Galactose-binding domain-like"/>
    <property type="match status" value="2"/>
</dbReference>
<keyword evidence="3 7" id="KW-0378">Hydrolase</keyword>
<dbReference type="InterPro" id="IPR031330">
    <property type="entry name" value="Gly_Hdrlase_35_cat"/>
</dbReference>
<dbReference type="InterPro" id="IPR008979">
    <property type="entry name" value="Galactose-bd-like_sf"/>
</dbReference>
<dbReference type="Pfam" id="PF21317">
    <property type="entry name" value="BetaGal_ABD_1"/>
    <property type="match status" value="1"/>
</dbReference>
<reference evidence="13" key="1">
    <citation type="submission" date="2023-11" db="UniProtKB">
        <authorList>
            <consortium name="WormBaseParasite"/>
        </authorList>
    </citation>
    <scope>IDENTIFICATION</scope>
</reference>
<dbReference type="GO" id="GO:0005975">
    <property type="term" value="P:carbohydrate metabolic process"/>
    <property type="evidence" value="ECO:0007669"/>
    <property type="project" value="InterPro"/>
</dbReference>
<comment type="similarity">
    <text evidence="1 8">Belongs to the glycosyl hydrolase 35 family.</text>
</comment>
<feature type="active site" description="Nucleophile" evidence="6">
    <location>
        <position position="281"/>
    </location>
</feature>
<comment type="catalytic activity">
    <reaction evidence="7">
        <text>Hydrolysis of terminal non-reducing beta-D-galactose residues in beta-D-galactosides.</text>
        <dbReference type="EC" id="3.2.1.23"/>
    </reaction>
</comment>
<sequence>MYCANLDTWFFSYSFQEKIFSSLIVILLVLFPCYCNKPKRSFTVDYYNHVFMKDDAPFQYVSGSIHYFRIPEQYWHDRLFKMKAAGLDAIQIYVPWNFHQPEKDVYDFDGDRNLGRFLELASSLDLLVIARVGPYICAEWDFGGLPAWLLRFNPLMKLRSSDPEYMKFVTMWFNVLLPSMKRFLYENGGPVIMVQLENEYGSYSTCDETYLKELYNLARSHLGENIIIFTSDGPSNGLLECGSSDKRYLATVNFGPTTAPVLEVFKVLEDFRQNQPWVNSEYYVGWLDVWGGDHHITNPEWAVDGLNHLISYSMRVNVNMYMFHGGTNFGFWNGGARPESSITSYDYDAPISEAGDITRKYMIIRDLLFRRKGTEPPELPRNTTKISYGRVNMKFESHLLENKAPVTHSAFPLIMESLRQYDGFMIYSVTVTVPRNGSIFLEFFGISDIAHIYTGDKSGHYTFHGSIRYKNKTFQLNNMHDVSNLTIIAENAGHINYGSNMYSDVKGITGPVILNGKELRDWTMIPIRDPFAIVSTNKMKHFLSEKKWPVPGSIYHGAFIVEDLGDTFIQPDSFVRGIISVNGHHVGRFDQQQGPQFRLYVPKTFLKLGRNHITITELRGPIKDNPHHVHITFHDQMLWK</sequence>
<evidence type="ECO:0000256" key="8">
    <source>
        <dbReference type="RuleBase" id="RU003679"/>
    </source>
</evidence>
<keyword evidence="5 7" id="KW-0326">Glycosidase</keyword>
<dbReference type="InterPro" id="IPR048912">
    <property type="entry name" value="BetaGal1-like_ABD1"/>
</dbReference>
<proteinExistence type="inferred from homology"/>
<feature type="domain" description="Beta-galactosidase galactose-binding" evidence="11">
    <location>
        <begin position="554"/>
        <end position="611"/>
    </location>
</feature>
<evidence type="ECO:0000313" key="13">
    <source>
        <dbReference type="WBParaSite" id="SMTH1_9700.1"/>
    </source>
</evidence>
<dbReference type="Proteomes" id="UP000050791">
    <property type="component" value="Unassembled WGS sequence"/>
</dbReference>
<keyword evidence="4" id="KW-0325">Glycoprotein</keyword>
<dbReference type="Gene3D" id="3.20.20.80">
    <property type="entry name" value="Glycosidases"/>
    <property type="match status" value="1"/>
</dbReference>
<evidence type="ECO:0000313" key="12">
    <source>
        <dbReference type="Proteomes" id="UP000050791"/>
    </source>
</evidence>
<dbReference type="InterPro" id="IPR048913">
    <property type="entry name" value="BetaGal_gal-bd"/>
</dbReference>
<evidence type="ECO:0000256" key="7">
    <source>
        <dbReference type="RuleBase" id="RU000675"/>
    </source>
</evidence>
<dbReference type="SUPFAM" id="SSF51445">
    <property type="entry name" value="(Trans)glycosidases"/>
    <property type="match status" value="1"/>
</dbReference>
<keyword evidence="2" id="KW-0732">Signal</keyword>
<dbReference type="InterPro" id="IPR001944">
    <property type="entry name" value="Glycoside_Hdrlase_35"/>
</dbReference>
<feature type="domain" description="Glycoside hydrolase 35 catalytic" evidence="9">
    <location>
        <begin position="51"/>
        <end position="368"/>
    </location>
</feature>
<feature type="domain" description="Beta-galactosidase 1-like first all-beta" evidence="10">
    <location>
        <begin position="412"/>
        <end position="527"/>
    </location>
</feature>
<dbReference type="PRINTS" id="PR00742">
    <property type="entry name" value="GLHYDRLASE35"/>
</dbReference>
<dbReference type="GO" id="GO:0004565">
    <property type="term" value="F:beta-galactosidase activity"/>
    <property type="evidence" value="ECO:0007669"/>
    <property type="project" value="UniProtKB-EC"/>
</dbReference>
<dbReference type="PROSITE" id="PS01182">
    <property type="entry name" value="GLYCOSYL_HYDROL_F35"/>
    <property type="match status" value="1"/>
</dbReference>
<evidence type="ECO:0000256" key="6">
    <source>
        <dbReference type="PIRSR" id="PIRSR006336-1"/>
    </source>
</evidence>
<protein>
    <recommendedName>
        <fullName evidence="7">Beta-galactosidase</fullName>
        <ecNumber evidence="7">3.2.1.23</ecNumber>
    </recommendedName>
</protein>
<dbReference type="InterPro" id="IPR026283">
    <property type="entry name" value="B-gal_1-like"/>
</dbReference>
<name>A0AA85C2L0_9TREM</name>
<dbReference type="InterPro" id="IPR017853">
    <property type="entry name" value="GH"/>
</dbReference>
<evidence type="ECO:0000256" key="3">
    <source>
        <dbReference type="ARBA" id="ARBA00022801"/>
    </source>
</evidence>
<organism evidence="12 13">
    <name type="scientific">Schistosoma mattheei</name>
    <dbReference type="NCBI Taxonomy" id="31246"/>
    <lineage>
        <taxon>Eukaryota</taxon>
        <taxon>Metazoa</taxon>
        <taxon>Spiralia</taxon>
        <taxon>Lophotrochozoa</taxon>
        <taxon>Platyhelminthes</taxon>
        <taxon>Trematoda</taxon>
        <taxon>Digenea</taxon>
        <taxon>Strigeidida</taxon>
        <taxon>Schistosomatoidea</taxon>
        <taxon>Schistosomatidae</taxon>
        <taxon>Schistosoma</taxon>
    </lineage>
</organism>
<dbReference type="WBParaSite" id="SMTH1_9700.1">
    <property type="protein sequence ID" value="SMTH1_9700.1"/>
    <property type="gene ID" value="SMTH1_9700"/>
</dbReference>
<evidence type="ECO:0000259" key="11">
    <source>
        <dbReference type="Pfam" id="PF21467"/>
    </source>
</evidence>
<dbReference type="EC" id="3.2.1.23" evidence="7"/>
<dbReference type="AlphaFoldDB" id="A0AA85C2L0"/>